<feature type="region of interest" description="Disordered" evidence="1">
    <location>
        <begin position="68"/>
        <end position="93"/>
    </location>
</feature>
<accession>A0AAJ0ZH36</accession>
<organism evidence="3 4">
    <name type="scientific">Pseudomonas chlororaphis subsp. aurantiaca</name>
    <dbReference type="NCBI Taxonomy" id="86192"/>
    <lineage>
        <taxon>Bacteria</taxon>
        <taxon>Pseudomonadati</taxon>
        <taxon>Pseudomonadota</taxon>
        <taxon>Gammaproteobacteria</taxon>
        <taxon>Pseudomonadales</taxon>
        <taxon>Pseudomonadaceae</taxon>
        <taxon>Pseudomonas</taxon>
    </lineage>
</organism>
<name>A0AAJ0ZH36_9PSED</name>
<dbReference type="RefSeq" id="WP_124308981.1">
    <property type="nucleotide sequence ID" value="NZ_CP027715.1"/>
</dbReference>
<dbReference type="AlphaFoldDB" id="A0AAJ0ZH36"/>
<sequence>MMPSDNTLLASLVLSVLALPAQAEGLDLSYPAPALTEATAAPAAEPEPSKFHLEFKAPITLEHSCSGPQCNYETDPSQRHEPETVNRWSVGFN</sequence>
<comment type="caution">
    <text evidence="3">The sequence shown here is derived from an EMBL/GenBank/DDBJ whole genome shotgun (WGS) entry which is preliminary data.</text>
</comment>
<keyword evidence="2" id="KW-0732">Signal</keyword>
<feature type="signal peptide" evidence="2">
    <location>
        <begin position="1"/>
        <end position="23"/>
    </location>
</feature>
<evidence type="ECO:0000313" key="4">
    <source>
        <dbReference type="Proteomes" id="UP000787568"/>
    </source>
</evidence>
<dbReference type="Proteomes" id="UP000787568">
    <property type="component" value="Unassembled WGS sequence"/>
</dbReference>
<dbReference type="EMBL" id="JAEEFW010000002">
    <property type="protein sequence ID" value="MBU4632441.1"/>
    <property type="molecule type" value="Genomic_DNA"/>
</dbReference>
<evidence type="ECO:0000256" key="1">
    <source>
        <dbReference type="SAM" id="MobiDB-lite"/>
    </source>
</evidence>
<reference evidence="3" key="1">
    <citation type="submission" date="2020-12" db="EMBL/GenBank/DDBJ databases">
        <title>Generalized mutagenesis with transposon Tn5. A laboratory procedure for the identification of genes responsible for a bacterial phenotype and its regulation, illustrated with phenazine production in Pseudomonas chlororaphis.</title>
        <authorList>
            <person name="Muzio F."/>
            <person name="Sobrero P."/>
            <person name="Agaras B."/>
            <person name="Valverde C."/>
        </authorList>
    </citation>
    <scope>NUCLEOTIDE SEQUENCE</scope>
    <source>
        <strain evidence="3">SMMP3</strain>
    </source>
</reference>
<proteinExistence type="predicted"/>
<evidence type="ECO:0000256" key="2">
    <source>
        <dbReference type="SAM" id="SignalP"/>
    </source>
</evidence>
<protein>
    <submittedName>
        <fullName evidence="3">Uncharacterized protein</fullName>
    </submittedName>
</protein>
<feature type="chain" id="PRO_5042578046" evidence="2">
    <location>
        <begin position="24"/>
        <end position="93"/>
    </location>
</feature>
<evidence type="ECO:0000313" key="3">
    <source>
        <dbReference type="EMBL" id="MBU4632441.1"/>
    </source>
</evidence>
<gene>
    <name evidence="3" type="ORF">I8747_06385</name>
</gene>